<evidence type="ECO:0000256" key="4">
    <source>
        <dbReference type="ARBA" id="ARBA00023239"/>
    </source>
</evidence>
<sequence length="398" mass="45751">MNKADLIVDRRGTQTTKWGQLENVFGDSDLIPLWIADMDFATAPEIKEVLHDYVEQNQYGYAPVRPEYYQAIIDWTRKHFDYDTEKDWYFYTPGVCTGIAYVLVALLNEGDKVLIQNPVYNPFRTVVEEANRTLVMQDLLGDDETGYTIDFEALEKAFKEDDIKALLFCSPQNPTGRVWTEAELKQVVALCKQYDVLLISDEIHRDFVWQGHHHIAIDKLAQDQDFDQVITLTAGSKTFNLAQFSHSLMIVRDPDLRAKIQAFYDKLHLNNPGSPAGYLALEAAYRHGEDWLETIKEIIYQNYQNLRKTLKEALPEVKIADLQATYLMWIDLGAYVPSKDLKHVVQDKARLAVNYGQTYWPTKANDTHIRINLGTDPALIEQAGKNLVQAIKDYQAEH</sequence>
<dbReference type="InterPro" id="IPR051798">
    <property type="entry name" value="Class-II_PLP-Dep_Aminotrans"/>
</dbReference>
<evidence type="ECO:0000313" key="7">
    <source>
        <dbReference type="EMBL" id="MCY3052997.1"/>
    </source>
</evidence>
<evidence type="ECO:0000256" key="1">
    <source>
        <dbReference type="ARBA" id="ARBA00001933"/>
    </source>
</evidence>
<evidence type="ECO:0000256" key="3">
    <source>
        <dbReference type="ARBA" id="ARBA00022898"/>
    </source>
</evidence>
<dbReference type="InterPro" id="IPR015422">
    <property type="entry name" value="PyrdxlP-dep_Trfase_small"/>
</dbReference>
<dbReference type="InterPro" id="IPR015421">
    <property type="entry name" value="PyrdxlP-dep_Trfase_major"/>
</dbReference>
<organism evidence="8 9">
    <name type="scientific">Aerococcus urinae</name>
    <dbReference type="NCBI Taxonomy" id="1376"/>
    <lineage>
        <taxon>Bacteria</taxon>
        <taxon>Bacillati</taxon>
        <taxon>Bacillota</taxon>
        <taxon>Bacilli</taxon>
        <taxon>Lactobacillales</taxon>
        <taxon>Aerococcaceae</taxon>
        <taxon>Aerococcus</taxon>
    </lineage>
</organism>
<dbReference type="EMBL" id="JAOTML010000002">
    <property type="protein sequence ID" value="MCY3052997.1"/>
    <property type="molecule type" value="Genomic_DNA"/>
</dbReference>
<dbReference type="PANTHER" id="PTHR43525:SF1">
    <property type="entry name" value="PROTEIN MALY"/>
    <property type="match status" value="1"/>
</dbReference>
<proteinExistence type="inferred from homology"/>
<dbReference type="Gene3D" id="3.40.640.10">
    <property type="entry name" value="Type I PLP-dependent aspartate aminotransferase-like (Major domain)"/>
    <property type="match status" value="1"/>
</dbReference>
<comment type="similarity">
    <text evidence="5">Belongs to the class-II pyridoxal-phosphate-dependent aminotransferase family. MalY/PatB cystathionine beta-lyase subfamily.</text>
</comment>
<dbReference type="AlphaFoldDB" id="A0A0X8FFS6"/>
<dbReference type="EMBL" id="CP065662">
    <property type="protein sequence ID" value="QPS01796.1"/>
    <property type="molecule type" value="Genomic_DNA"/>
</dbReference>
<accession>A0A0X8FFS6</accession>
<dbReference type="KEGG" id="aun:AWM73_08400"/>
<gene>
    <name evidence="8" type="ORF">I6G68_01610</name>
    <name evidence="7" type="ORF">ODY43_03250</name>
</gene>
<dbReference type="Proteomes" id="UP000594771">
    <property type="component" value="Chromosome"/>
</dbReference>
<protein>
    <recommendedName>
        <fullName evidence="2">cysteine-S-conjugate beta-lyase</fullName>
        <ecNumber evidence="2">4.4.1.13</ecNumber>
    </recommendedName>
</protein>
<dbReference type="InterPro" id="IPR004839">
    <property type="entry name" value="Aminotransferase_I/II_large"/>
</dbReference>
<evidence type="ECO:0000313" key="10">
    <source>
        <dbReference type="Proteomes" id="UP001069145"/>
    </source>
</evidence>
<dbReference type="Proteomes" id="UP001069145">
    <property type="component" value="Unassembled WGS sequence"/>
</dbReference>
<keyword evidence="3" id="KW-0663">Pyridoxal phosphate</keyword>
<evidence type="ECO:0000259" key="6">
    <source>
        <dbReference type="Pfam" id="PF00155"/>
    </source>
</evidence>
<dbReference type="InterPro" id="IPR015424">
    <property type="entry name" value="PyrdxlP-dep_Trfase"/>
</dbReference>
<dbReference type="InterPro" id="IPR027619">
    <property type="entry name" value="C-S_lyase_PatB-like"/>
</dbReference>
<keyword evidence="4 8" id="KW-0456">Lyase</keyword>
<dbReference type="Pfam" id="PF00155">
    <property type="entry name" value="Aminotran_1_2"/>
    <property type="match status" value="1"/>
</dbReference>
<evidence type="ECO:0000313" key="9">
    <source>
        <dbReference type="Proteomes" id="UP000594771"/>
    </source>
</evidence>
<dbReference type="SUPFAM" id="SSF53383">
    <property type="entry name" value="PLP-dependent transferases"/>
    <property type="match status" value="1"/>
</dbReference>
<evidence type="ECO:0000256" key="5">
    <source>
        <dbReference type="ARBA" id="ARBA00037974"/>
    </source>
</evidence>
<dbReference type="CDD" id="cd00609">
    <property type="entry name" value="AAT_like"/>
    <property type="match status" value="1"/>
</dbReference>
<evidence type="ECO:0000256" key="2">
    <source>
        <dbReference type="ARBA" id="ARBA00012224"/>
    </source>
</evidence>
<dbReference type="NCBIfam" id="TIGR04350">
    <property type="entry name" value="C_S_lyase_PatB"/>
    <property type="match status" value="1"/>
</dbReference>
<name>A0A0X8FFS6_9LACT</name>
<reference evidence="7" key="2">
    <citation type="submission" date="2022-09" db="EMBL/GenBank/DDBJ databases">
        <title>Aerococcus urinae taxonomy study.</title>
        <authorList>
            <person name="Christensen J."/>
            <person name="Senneby E."/>
        </authorList>
    </citation>
    <scope>NUCLEOTIDE SEQUENCE</scope>
    <source>
        <strain evidence="7">NLD-066-U95</strain>
    </source>
</reference>
<dbReference type="GeneID" id="35767977"/>
<dbReference type="Gene3D" id="3.90.1150.10">
    <property type="entry name" value="Aspartate Aminotransferase, domain 1"/>
    <property type="match status" value="1"/>
</dbReference>
<keyword evidence="10" id="KW-1185">Reference proteome</keyword>
<reference evidence="8 9" key="1">
    <citation type="submission" date="2020-12" db="EMBL/GenBank/DDBJ databases">
        <title>FDA dAtabase for Regulatory Grade micrObial Sequences (FDA-ARGOS): Supporting development and validation of Infectious Disease Dx tests.</title>
        <authorList>
            <person name="Sproer C."/>
            <person name="Gronow S."/>
            <person name="Severitt S."/>
            <person name="Schroder I."/>
            <person name="Tallon L."/>
            <person name="Sadzewicz L."/>
            <person name="Zhao X."/>
            <person name="Boylan J."/>
            <person name="Ott S."/>
            <person name="Bowen H."/>
            <person name="Vavikolanu K."/>
            <person name="Mehta A."/>
            <person name="Aluvathingal J."/>
            <person name="Nadendla S."/>
            <person name="Lowell S."/>
            <person name="Myers T."/>
            <person name="Yan Y."/>
            <person name="Sichtig H."/>
        </authorList>
    </citation>
    <scope>NUCLEOTIDE SEQUENCE [LARGE SCALE GENOMIC DNA]</scope>
    <source>
        <strain evidence="8 9">FDAARGOS_911</strain>
    </source>
</reference>
<dbReference type="GO" id="GO:0030170">
    <property type="term" value="F:pyridoxal phosphate binding"/>
    <property type="evidence" value="ECO:0007669"/>
    <property type="project" value="InterPro"/>
</dbReference>
<comment type="cofactor">
    <cofactor evidence="1">
        <name>pyridoxal 5'-phosphate</name>
        <dbReference type="ChEBI" id="CHEBI:597326"/>
    </cofactor>
</comment>
<dbReference type="OrthoDB" id="9802872at2"/>
<dbReference type="EC" id="4.4.1.13" evidence="2"/>
<dbReference type="PANTHER" id="PTHR43525">
    <property type="entry name" value="PROTEIN MALY"/>
    <property type="match status" value="1"/>
</dbReference>
<dbReference type="GO" id="GO:0047804">
    <property type="term" value="F:cysteine-S-conjugate beta-lyase activity"/>
    <property type="evidence" value="ECO:0007669"/>
    <property type="project" value="UniProtKB-EC"/>
</dbReference>
<feature type="domain" description="Aminotransferase class I/classII large" evidence="6">
    <location>
        <begin position="30"/>
        <end position="383"/>
    </location>
</feature>
<dbReference type="RefSeq" id="WP_060778928.1">
    <property type="nucleotide sequence ID" value="NZ_CAJHLF010000004.1"/>
</dbReference>
<evidence type="ECO:0000313" key="8">
    <source>
        <dbReference type="EMBL" id="QPS01796.1"/>
    </source>
</evidence>